<comment type="similarity">
    <text evidence="2">Belongs to the Tdpoz family.</text>
</comment>
<dbReference type="Pfam" id="PF00651">
    <property type="entry name" value="BTB"/>
    <property type="match status" value="1"/>
</dbReference>
<keyword evidence="6" id="KW-1185">Reference proteome</keyword>
<dbReference type="PROSITE" id="PS50144">
    <property type="entry name" value="MATH"/>
    <property type="match status" value="1"/>
</dbReference>
<dbReference type="Pfam" id="PF22486">
    <property type="entry name" value="MATH_2"/>
    <property type="match status" value="1"/>
</dbReference>
<evidence type="ECO:0000256" key="2">
    <source>
        <dbReference type="ARBA" id="ARBA00010846"/>
    </source>
</evidence>
<accession>A0ABC9F2S6</accession>
<dbReference type="EMBL" id="OZ075115">
    <property type="protein sequence ID" value="CAL5067881.1"/>
    <property type="molecule type" value="Genomic_DNA"/>
</dbReference>
<dbReference type="InterPro" id="IPR056423">
    <property type="entry name" value="BACK_BPM_SPOP"/>
</dbReference>
<dbReference type="InterPro" id="IPR008974">
    <property type="entry name" value="TRAF-like"/>
</dbReference>
<dbReference type="AlphaFoldDB" id="A0ABC9F2S6"/>
<dbReference type="InterPro" id="IPR002083">
    <property type="entry name" value="MATH/TRAF_dom"/>
</dbReference>
<name>A0ABC9F2S6_9POAL</name>
<protein>
    <submittedName>
        <fullName evidence="5">Uncharacterized protein</fullName>
    </submittedName>
</protein>
<dbReference type="PANTHER" id="PTHR26379:SF382">
    <property type="entry name" value="OS10G0435900 PROTEIN"/>
    <property type="match status" value="1"/>
</dbReference>
<reference evidence="5" key="1">
    <citation type="submission" date="2024-10" db="EMBL/GenBank/DDBJ databases">
        <authorList>
            <person name="Ryan C."/>
        </authorList>
    </citation>
    <scope>NUCLEOTIDE SEQUENCE [LARGE SCALE GENOMIC DNA]</scope>
</reference>
<comment type="pathway">
    <text evidence="1">Protein modification; protein ubiquitination.</text>
</comment>
<feature type="domain" description="BTB" evidence="3">
    <location>
        <begin position="175"/>
        <end position="237"/>
    </location>
</feature>
<feature type="domain" description="MATH" evidence="4">
    <location>
        <begin position="17"/>
        <end position="145"/>
    </location>
</feature>
<dbReference type="Pfam" id="PF24570">
    <property type="entry name" value="BACK_BPM_SPOP"/>
    <property type="match status" value="1"/>
</dbReference>
<dbReference type="Gene3D" id="2.60.210.10">
    <property type="entry name" value="Apoptosis, Tumor Necrosis Factor Receptor Associated Protein 2, Chain A"/>
    <property type="match status" value="1"/>
</dbReference>
<dbReference type="PROSITE" id="PS50097">
    <property type="entry name" value="BTB"/>
    <property type="match status" value="1"/>
</dbReference>
<dbReference type="CDD" id="cd00121">
    <property type="entry name" value="MATH"/>
    <property type="match status" value="1"/>
</dbReference>
<dbReference type="SUPFAM" id="SSF49599">
    <property type="entry name" value="TRAF domain-like"/>
    <property type="match status" value="1"/>
</dbReference>
<evidence type="ECO:0000256" key="1">
    <source>
        <dbReference type="ARBA" id="ARBA00004906"/>
    </source>
</evidence>
<dbReference type="InterPro" id="IPR011333">
    <property type="entry name" value="SKP1/BTB/POZ_sf"/>
</dbReference>
<dbReference type="InterPro" id="IPR000210">
    <property type="entry name" value="BTB/POZ_dom"/>
</dbReference>
<organism evidence="5 6">
    <name type="scientific">Urochloa decumbens</name>
    <dbReference type="NCBI Taxonomy" id="240449"/>
    <lineage>
        <taxon>Eukaryota</taxon>
        <taxon>Viridiplantae</taxon>
        <taxon>Streptophyta</taxon>
        <taxon>Embryophyta</taxon>
        <taxon>Tracheophyta</taxon>
        <taxon>Spermatophyta</taxon>
        <taxon>Magnoliopsida</taxon>
        <taxon>Liliopsida</taxon>
        <taxon>Poales</taxon>
        <taxon>Poaceae</taxon>
        <taxon>PACMAD clade</taxon>
        <taxon>Panicoideae</taxon>
        <taxon>Panicodae</taxon>
        <taxon>Paniceae</taxon>
        <taxon>Melinidinae</taxon>
        <taxon>Urochloa</taxon>
    </lineage>
</organism>
<evidence type="ECO:0000313" key="6">
    <source>
        <dbReference type="Proteomes" id="UP001497457"/>
    </source>
</evidence>
<dbReference type="InterPro" id="IPR045005">
    <property type="entry name" value="BPM1-6"/>
</dbReference>
<gene>
    <name evidence="5" type="ORF">URODEC1_LOCUS101233</name>
</gene>
<dbReference type="SMART" id="SM00225">
    <property type="entry name" value="BTB"/>
    <property type="match status" value="1"/>
</dbReference>
<sequence length="384" mass="43173">MEFIAGDPFTTVSVSSRAYHVLKIDGYSRSSDAFSNIHCIESCPFRAGGHTWIIRFFPKGDNPSNTDFMSFSLVLCDNVDEAVTAEATFSVLDQDQKPVLSCSRTTGMINLSEFHTAGCHNFIKREALEQSKFLNNDCFAIRVDIHIVKKVPSMVVPPSDMHKHLLDLFSSKEGADVELLVGGETFAAHRLVLGARSSVFRADLSVPRKEGITTNVIHIDDLEAPVIRAMLTFMYTDIWPHMDHQDEFAMTQCLLVAAERYNIQRLKILCEDRLCHHIDTRSVVTILALAEKHHCAGLKDACFEFLCSSTTLFAVTKTKKFRCLAQSYPDIIEKLRIFNAIARYREKEKIAGWWSPESQDSVIKIPYNNLSSNAKNSGHCTSIV</sequence>
<dbReference type="PANTHER" id="PTHR26379">
    <property type="entry name" value="BTB/POZ AND MATH DOMAIN-CONTAINING PROTEIN 1"/>
    <property type="match status" value="1"/>
</dbReference>
<dbReference type="Gene3D" id="3.30.710.10">
    <property type="entry name" value="Potassium Channel Kv1.1, Chain A"/>
    <property type="match status" value="1"/>
</dbReference>
<dbReference type="Proteomes" id="UP001497457">
    <property type="component" value="Chromosome 5rd"/>
</dbReference>
<proteinExistence type="inferred from homology"/>
<evidence type="ECO:0000313" key="5">
    <source>
        <dbReference type="EMBL" id="CAL5067881.1"/>
    </source>
</evidence>
<evidence type="ECO:0000259" key="4">
    <source>
        <dbReference type="PROSITE" id="PS50144"/>
    </source>
</evidence>
<evidence type="ECO:0000259" key="3">
    <source>
        <dbReference type="PROSITE" id="PS50097"/>
    </source>
</evidence>
<dbReference type="Gene3D" id="1.25.40.420">
    <property type="match status" value="1"/>
</dbReference>
<dbReference type="SUPFAM" id="SSF54695">
    <property type="entry name" value="POZ domain"/>
    <property type="match status" value="1"/>
</dbReference>